<evidence type="ECO:0000256" key="1">
    <source>
        <dbReference type="ARBA" id="ARBA00006539"/>
    </source>
</evidence>
<comment type="caution">
    <text evidence="2">The sequence shown here is derived from an EMBL/GenBank/DDBJ whole genome shotgun (WGS) entry which is preliminary data.</text>
</comment>
<gene>
    <name evidence="2" type="ORF">C6P37_00585</name>
</gene>
<dbReference type="Pfam" id="PF06782">
    <property type="entry name" value="UPF0236"/>
    <property type="match status" value="1"/>
</dbReference>
<reference evidence="2 3" key="1">
    <citation type="submission" date="2018-03" db="EMBL/GenBank/DDBJ databases">
        <authorList>
            <person name="Keele B.F."/>
        </authorList>
    </citation>
    <scope>NUCLEOTIDE SEQUENCE [LARGE SCALE GENOMIC DNA]</scope>
    <source>
        <strain evidence="2">ZCTH4_d</strain>
    </source>
</reference>
<organism evidence="2 3">
    <name type="scientific">Caldibacillus debilis</name>
    <dbReference type="NCBI Taxonomy" id="301148"/>
    <lineage>
        <taxon>Bacteria</taxon>
        <taxon>Bacillati</taxon>
        <taxon>Bacillota</taxon>
        <taxon>Bacilli</taxon>
        <taxon>Bacillales</taxon>
        <taxon>Bacillaceae</taxon>
        <taxon>Caldibacillus</taxon>
    </lineage>
</organism>
<accession>A0A3E0K8P3</accession>
<protein>
    <recommendedName>
        <fullName evidence="4">ISLre2 family transposase</fullName>
    </recommendedName>
</protein>
<dbReference type="InterPro" id="IPR009620">
    <property type="entry name" value="UPF0236"/>
</dbReference>
<dbReference type="AlphaFoldDB" id="A0A3E0K8P3"/>
<evidence type="ECO:0008006" key="4">
    <source>
        <dbReference type="Google" id="ProtNLM"/>
    </source>
</evidence>
<proteinExistence type="inferred from homology"/>
<evidence type="ECO:0000313" key="3">
    <source>
        <dbReference type="Proteomes" id="UP000257014"/>
    </source>
</evidence>
<evidence type="ECO:0000313" key="2">
    <source>
        <dbReference type="EMBL" id="REJ31576.1"/>
    </source>
</evidence>
<dbReference type="EMBL" id="QEWE01000003">
    <property type="protein sequence ID" value="REJ31576.1"/>
    <property type="molecule type" value="Genomic_DNA"/>
</dbReference>
<name>A0A3E0K8P3_9BACI</name>
<dbReference type="Proteomes" id="UP000257014">
    <property type="component" value="Unassembled WGS sequence"/>
</dbReference>
<sequence length="166" mass="19312">MDMIIAKIYEILKDSANLMEAEENLLRLMHRFFADALEKVLSQLNETIKKQKQGEGWEVERNDQRSMQFLFGTVTFTRTWMTDPKGNPHYPLDEWLGIQKYERRSPLVDVKIAELASKCDYRTVADILAEWTDVKISHGAVRNIVNKVGMAQARQEIDLIIVQRKS</sequence>
<comment type="similarity">
    <text evidence="1">Belongs to the UPF0236 family.</text>
</comment>